<feature type="region of interest" description="Disordered" evidence="1">
    <location>
        <begin position="1"/>
        <end position="30"/>
    </location>
</feature>
<name>A0ABD1LVQ7_9FABA</name>
<evidence type="ECO:0000313" key="3">
    <source>
        <dbReference type="EMBL" id="KAL2327599.1"/>
    </source>
</evidence>
<keyword evidence="2" id="KW-0472">Membrane</keyword>
<organism evidence="3 4">
    <name type="scientific">Flemingia macrophylla</name>
    <dbReference type="NCBI Taxonomy" id="520843"/>
    <lineage>
        <taxon>Eukaryota</taxon>
        <taxon>Viridiplantae</taxon>
        <taxon>Streptophyta</taxon>
        <taxon>Embryophyta</taxon>
        <taxon>Tracheophyta</taxon>
        <taxon>Spermatophyta</taxon>
        <taxon>Magnoliopsida</taxon>
        <taxon>eudicotyledons</taxon>
        <taxon>Gunneridae</taxon>
        <taxon>Pentapetalae</taxon>
        <taxon>rosids</taxon>
        <taxon>fabids</taxon>
        <taxon>Fabales</taxon>
        <taxon>Fabaceae</taxon>
        <taxon>Papilionoideae</taxon>
        <taxon>50 kb inversion clade</taxon>
        <taxon>NPAAA clade</taxon>
        <taxon>indigoferoid/millettioid clade</taxon>
        <taxon>Phaseoleae</taxon>
        <taxon>Flemingia</taxon>
    </lineage>
</organism>
<keyword evidence="2" id="KW-0812">Transmembrane</keyword>
<evidence type="ECO:0000313" key="4">
    <source>
        <dbReference type="Proteomes" id="UP001603857"/>
    </source>
</evidence>
<sequence>MSATVLTSGPSPLSLSSPFTPRDPEVDRCRRHDSHHDWPFTCPLTCPPSDVSPSVIIPLEKTLNLSTLSLEKTLNHCRDPNVSRGVSNWGFRDNRISGVRRNGGKINVLNIRNRRHKINSICAENIINKCGNEFPMGEGGGTWKFLDTTNGSSRFPDIRKTNGNSVIELVSTPTKISGVHYVQGVVIFQDVFDNAYDVGGAQIKIEGVYIWPFRQLRMVANRLLWFVLILYRAAAFYVVTVMVLNMWYERPVAGEENEAKLLEELLTYTDIKKNISDSENDDTLLTLVKMGYKQEEALIAIERLGGLRIDILFVVSFRYFIFAVSTSFCNTTEMHSG</sequence>
<feature type="compositionally biased region" description="Low complexity" evidence="1">
    <location>
        <begin position="1"/>
        <end position="20"/>
    </location>
</feature>
<dbReference type="Proteomes" id="UP001603857">
    <property type="component" value="Unassembled WGS sequence"/>
</dbReference>
<protein>
    <recommendedName>
        <fullName evidence="5">UBA domain-containing protein</fullName>
    </recommendedName>
</protein>
<evidence type="ECO:0008006" key="5">
    <source>
        <dbReference type="Google" id="ProtNLM"/>
    </source>
</evidence>
<dbReference type="EMBL" id="JBGMDY010000007">
    <property type="protein sequence ID" value="KAL2327599.1"/>
    <property type="molecule type" value="Genomic_DNA"/>
</dbReference>
<accession>A0ABD1LVQ7</accession>
<gene>
    <name evidence="3" type="ORF">Fmac_021026</name>
</gene>
<evidence type="ECO:0000256" key="1">
    <source>
        <dbReference type="SAM" id="MobiDB-lite"/>
    </source>
</evidence>
<evidence type="ECO:0000256" key="2">
    <source>
        <dbReference type="SAM" id="Phobius"/>
    </source>
</evidence>
<dbReference type="AlphaFoldDB" id="A0ABD1LVQ7"/>
<proteinExistence type="predicted"/>
<keyword evidence="4" id="KW-1185">Reference proteome</keyword>
<keyword evidence="2" id="KW-1133">Transmembrane helix</keyword>
<comment type="caution">
    <text evidence="3">The sequence shown here is derived from an EMBL/GenBank/DDBJ whole genome shotgun (WGS) entry which is preliminary data.</text>
</comment>
<reference evidence="3 4" key="1">
    <citation type="submission" date="2024-08" db="EMBL/GenBank/DDBJ databases">
        <title>Insights into the chromosomal genome structure of Flemingia macrophylla.</title>
        <authorList>
            <person name="Ding Y."/>
            <person name="Zhao Y."/>
            <person name="Bi W."/>
            <person name="Wu M."/>
            <person name="Zhao G."/>
            <person name="Gong Y."/>
            <person name="Li W."/>
            <person name="Zhang P."/>
        </authorList>
    </citation>
    <scope>NUCLEOTIDE SEQUENCE [LARGE SCALE GENOMIC DNA]</scope>
    <source>
        <strain evidence="3">DYQJB</strain>
        <tissue evidence="3">Leaf</tissue>
    </source>
</reference>
<feature type="transmembrane region" description="Helical" evidence="2">
    <location>
        <begin position="223"/>
        <end position="248"/>
    </location>
</feature>